<dbReference type="PIRSF" id="PIRSF006325">
    <property type="entry name" value="MeTrfase_bac"/>
    <property type="match status" value="1"/>
</dbReference>
<dbReference type="InterPro" id="IPR041698">
    <property type="entry name" value="Methyltransf_25"/>
</dbReference>
<organism evidence="6 7">
    <name type="scientific">Trichloromonas acetexigens</name>
    <dbReference type="NCBI Taxonomy" id="38815"/>
    <lineage>
        <taxon>Bacteria</taxon>
        <taxon>Pseudomonadati</taxon>
        <taxon>Thermodesulfobacteriota</taxon>
        <taxon>Desulfuromonadia</taxon>
        <taxon>Desulfuromonadales</taxon>
        <taxon>Trichloromonadaceae</taxon>
        <taxon>Trichloromonas</taxon>
    </lineage>
</organism>
<dbReference type="NCBIfam" id="TIGR00740">
    <property type="entry name" value="carboxy-S-adenosyl-L-methionine synthase CmoA"/>
    <property type="match status" value="1"/>
</dbReference>
<dbReference type="Gene3D" id="3.40.50.150">
    <property type="entry name" value="Vaccinia Virus protein VP39"/>
    <property type="match status" value="1"/>
</dbReference>
<feature type="domain" description="Methyltransferase" evidence="5">
    <location>
        <begin position="59"/>
        <end position="157"/>
    </location>
</feature>
<dbReference type="CDD" id="cd02440">
    <property type="entry name" value="AdoMet_MTases"/>
    <property type="match status" value="1"/>
</dbReference>
<dbReference type="Pfam" id="PF13649">
    <property type="entry name" value="Methyltransf_25"/>
    <property type="match status" value="1"/>
</dbReference>
<feature type="binding site" evidence="3 4">
    <location>
        <begin position="63"/>
        <end position="65"/>
    </location>
    <ligand>
        <name>S-adenosyl-L-methionine</name>
        <dbReference type="ChEBI" id="CHEBI:59789"/>
    </ligand>
</feature>
<dbReference type="InterPro" id="IPR005271">
    <property type="entry name" value="CmoA"/>
</dbReference>
<dbReference type="AlphaFoldDB" id="A0A550JF78"/>
<proteinExistence type="inferred from homology"/>
<dbReference type="PANTHER" id="PTHR43861:SF2">
    <property type="entry name" value="CARBOXY-S-ADENOSYL-L-METHIONINE SYNTHASE"/>
    <property type="match status" value="1"/>
</dbReference>
<sequence length="243" mass="26936">MTKKDCIFAAPRPAAPFAFTAEVAGVFDDMLDRSVPLYRESLRRQAQLAARFYREGTRIYDLGCSNGNFGLALGAEMGARDFSMVAVDNSAPMLDRYRARLAATAFGERIVLEEGDARQVAMANASVVVINLTLQFLPLEDRDALLARVHEALVPGGVLLLTEKVVDGDAALAELEREFYYRLKGENGYSQMEISQKREALENVLIPETLAAHRARLERAGFSAVTVWLKWFNFAALLARKAD</sequence>
<dbReference type="EMBL" id="VJVV01000005">
    <property type="protein sequence ID" value="TRO81874.1"/>
    <property type="molecule type" value="Genomic_DNA"/>
</dbReference>
<feature type="binding site" evidence="3">
    <location>
        <position position="198"/>
    </location>
    <ligand>
        <name>S-adenosyl-L-methionine</name>
        <dbReference type="ChEBI" id="CHEBI:59789"/>
    </ligand>
</feature>
<evidence type="ECO:0000256" key="3">
    <source>
        <dbReference type="HAMAP-Rule" id="MF_01589"/>
    </source>
</evidence>
<keyword evidence="2 3" id="KW-0949">S-adenosyl-L-methionine</keyword>
<dbReference type="Proteomes" id="UP000317155">
    <property type="component" value="Unassembled WGS sequence"/>
</dbReference>
<evidence type="ECO:0000256" key="4">
    <source>
        <dbReference type="PIRSR" id="PIRSR006325-1"/>
    </source>
</evidence>
<feature type="binding site" evidence="3 4">
    <location>
        <position position="38"/>
    </location>
    <ligand>
        <name>S-adenosyl-L-methionine</name>
        <dbReference type="ChEBI" id="CHEBI:59789"/>
    </ligand>
</feature>
<keyword evidence="1 3" id="KW-0808">Transferase</keyword>
<dbReference type="HAMAP" id="MF_01589">
    <property type="entry name" value="Cx_SAM_synthase"/>
    <property type="match status" value="1"/>
</dbReference>
<comment type="similarity">
    <text evidence="3">Belongs to the class I-like SAM-binding methyltransferase superfamily. Cx-SAM synthase family.</text>
</comment>
<evidence type="ECO:0000256" key="2">
    <source>
        <dbReference type="ARBA" id="ARBA00022691"/>
    </source>
</evidence>
<feature type="binding site" evidence="3 4">
    <location>
        <begin position="88"/>
        <end position="89"/>
    </location>
    <ligand>
        <name>S-adenosyl-L-methionine</name>
        <dbReference type="ChEBI" id="CHEBI:59789"/>
    </ligand>
</feature>
<dbReference type="OrthoDB" id="5386938at2"/>
<evidence type="ECO:0000256" key="1">
    <source>
        <dbReference type="ARBA" id="ARBA00022679"/>
    </source>
</evidence>
<accession>A0A550JF78</accession>
<reference evidence="6 7" key="1">
    <citation type="submission" date="2019-07" db="EMBL/GenBank/DDBJ databases">
        <title>Insights of Desulfuromonas acetexigens electromicrobiology.</title>
        <authorList>
            <person name="Katuri K."/>
            <person name="Sapireddy V."/>
            <person name="Shaw D.R."/>
            <person name="Saikaly P."/>
        </authorList>
    </citation>
    <scope>NUCLEOTIDE SEQUENCE [LARGE SCALE GENOMIC DNA]</scope>
    <source>
        <strain evidence="6 7">2873</strain>
    </source>
</reference>
<comment type="function">
    <text evidence="3">Catalyzes the conversion of S-adenosyl-L-methionine (SAM) to carboxy-S-adenosyl-L-methionine (Cx-SAM).</text>
</comment>
<dbReference type="GO" id="GO:0016743">
    <property type="term" value="F:carboxyl- or carbamoyltransferase activity"/>
    <property type="evidence" value="ECO:0007669"/>
    <property type="project" value="UniProtKB-UniRule"/>
</dbReference>
<dbReference type="SUPFAM" id="SSF53335">
    <property type="entry name" value="S-adenosyl-L-methionine-dependent methyltransferases"/>
    <property type="match status" value="1"/>
</dbReference>
<evidence type="ECO:0000259" key="5">
    <source>
        <dbReference type="Pfam" id="PF13649"/>
    </source>
</evidence>
<dbReference type="RefSeq" id="WP_092057701.1">
    <property type="nucleotide sequence ID" value="NZ_FOJJ01000037.1"/>
</dbReference>
<name>A0A550JF78_9BACT</name>
<evidence type="ECO:0000313" key="7">
    <source>
        <dbReference type="Proteomes" id="UP000317155"/>
    </source>
</evidence>
<protein>
    <recommendedName>
        <fullName evidence="3">Carboxy-S-adenosyl-L-methionine synthase</fullName>
        <shortName evidence="3">Cx-SAM synthase</shortName>
        <ecNumber evidence="3">2.1.3.-</ecNumber>
    </recommendedName>
</protein>
<dbReference type="GO" id="GO:0002098">
    <property type="term" value="P:tRNA wobble uridine modification"/>
    <property type="evidence" value="ECO:0007669"/>
    <property type="project" value="InterPro"/>
</dbReference>
<comment type="catalytic activity">
    <reaction evidence="3">
        <text>prephenate + S-adenosyl-L-methionine = carboxy-S-adenosyl-L-methionine + 3-phenylpyruvate + H2O</text>
        <dbReference type="Rhea" id="RHEA:51692"/>
        <dbReference type="ChEBI" id="CHEBI:15377"/>
        <dbReference type="ChEBI" id="CHEBI:18005"/>
        <dbReference type="ChEBI" id="CHEBI:29934"/>
        <dbReference type="ChEBI" id="CHEBI:59789"/>
        <dbReference type="ChEBI" id="CHEBI:134278"/>
    </reaction>
</comment>
<dbReference type="PANTHER" id="PTHR43861">
    <property type="entry name" value="TRANS-ACONITATE 2-METHYLTRANSFERASE-RELATED"/>
    <property type="match status" value="1"/>
</dbReference>
<feature type="binding site" evidence="3 4">
    <location>
        <position position="131"/>
    </location>
    <ligand>
        <name>S-adenosyl-L-methionine</name>
        <dbReference type="ChEBI" id="CHEBI:59789"/>
    </ligand>
</feature>
<comment type="caution">
    <text evidence="3">Lacks conserved residue(s) required for the propagation of feature annotation.</text>
</comment>
<evidence type="ECO:0000313" key="6">
    <source>
        <dbReference type="EMBL" id="TRO81874.1"/>
    </source>
</evidence>
<dbReference type="InterPro" id="IPR029063">
    <property type="entry name" value="SAM-dependent_MTases_sf"/>
</dbReference>
<gene>
    <name evidence="3 6" type="primary">cmoA</name>
    <name evidence="6" type="ORF">FL622_08735</name>
</gene>
<keyword evidence="7" id="KW-1185">Reference proteome</keyword>
<comment type="caution">
    <text evidence="6">The sequence shown here is derived from an EMBL/GenBank/DDBJ whole genome shotgun (WGS) entry which is preliminary data.</text>
</comment>
<dbReference type="EC" id="2.1.3.-" evidence="3"/>
<dbReference type="GO" id="GO:1904047">
    <property type="term" value="F:S-adenosyl-L-methionine binding"/>
    <property type="evidence" value="ECO:0007669"/>
    <property type="project" value="UniProtKB-UniRule"/>
</dbReference>